<dbReference type="PROSITE" id="PS51257">
    <property type="entry name" value="PROKAR_LIPOPROTEIN"/>
    <property type="match status" value="1"/>
</dbReference>
<dbReference type="Proteomes" id="UP000466952">
    <property type="component" value="Unassembled WGS sequence"/>
</dbReference>
<reference evidence="11 12" key="1">
    <citation type="journal article" date="2019" name="Nat. Med.">
        <title>A library of human gut bacterial isolates paired with longitudinal multiomics data enables mechanistic microbiome research.</title>
        <authorList>
            <person name="Poyet M."/>
            <person name="Groussin M."/>
            <person name="Gibbons S.M."/>
            <person name="Avila-Pacheco J."/>
            <person name="Jiang X."/>
            <person name="Kearney S.M."/>
            <person name="Perrotta A.R."/>
            <person name="Berdy B."/>
            <person name="Zhao S."/>
            <person name="Lieberman T.D."/>
            <person name="Swanson P.K."/>
            <person name="Smith M."/>
            <person name="Roesemann S."/>
            <person name="Alexander J.E."/>
            <person name="Rich S.A."/>
            <person name="Livny J."/>
            <person name="Vlamakis H."/>
            <person name="Clish C."/>
            <person name="Bullock K."/>
            <person name="Deik A."/>
            <person name="Scott J."/>
            <person name="Pierce K.A."/>
            <person name="Xavier R.J."/>
            <person name="Alm E.J."/>
        </authorList>
    </citation>
    <scope>NUCLEOTIDE SEQUENCE [LARGE SCALE GENOMIC DNA]</scope>
    <source>
        <strain evidence="9 12">BIOML-A11</strain>
        <strain evidence="10 11">BIOML-A5</strain>
    </source>
</reference>
<comment type="cofactor">
    <cofactor evidence="2">
        <name>Zn(2+)</name>
        <dbReference type="ChEBI" id="CHEBI:29105"/>
    </cofactor>
</comment>
<comment type="caution">
    <text evidence="10">The sequence shown here is derived from an EMBL/GenBank/DDBJ whole genome shotgun (WGS) entry which is preliminary data.</text>
</comment>
<dbReference type="AlphaFoldDB" id="A0A139KII9"/>
<organism evidence="10 11">
    <name type="scientific">Bacteroides uniformis</name>
    <dbReference type="NCBI Taxonomy" id="820"/>
    <lineage>
        <taxon>Bacteria</taxon>
        <taxon>Pseudomonadati</taxon>
        <taxon>Bacteroidota</taxon>
        <taxon>Bacteroidia</taxon>
        <taxon>Bacteroidales</taxon>
        <taxon>Bacteroidaceae</taxon>
        <taxon>Bacteroides</taxon>
    </lineage>
</organism>
<dbReference type="InterPro" id="IPR002931">
    <property type="entry name" value="Transglutaminase-like"/>
</dbReference>
<dbReference type="PANTHER" id="PTHR35532:SF5">
    <property type="entry name" value="CARBOHYDRATE-BINDING DOMAIN-CONTAINING PROTEIN"/>
    <property type="match status" value="1"/>
</dbReference>
<evidence type="ECO:0000256" key="4">
    <source>
        <dbReference type="ARBA" id="ARBA00012158"/>
    </source>
</evidence>
<dbReference type="PANTHER" id="PTHR35532">
    <property type="entry name" value="SIMILAR TO POLYHYDROXYALKANOATE DEPOLYMERASE"/>
    <property type="match status" value="1"/>
</dbReference>
<comment type="subcellular location">
    <subcellularLocation>
        <location evidence="3">Cytoplasm</location>
    </subcellularLocation>
</comment>
<dbReference type="GO" id="GO:0005737">
    <property type="term" value="C:cytoplasm"/>
    <property type="evidence" value="ECO:0007669"/>
    <property type="project" value="UniProtKB-SubCell"/>
</dbReference>
<dbReference type="SUPFAM" id="SSF49785">
    <property type="entry name" value="Galactose-binding domain-like"/>
    <property type="match status" value="1"/>
</dbReference>
<feature type="domain" description="Transglutaminase-like" evidence="8">
    <location>
        <begin position="187"/>
        <end position="274"/>
    </location>
</feature>
<dbReference type="InterPro" id="IPR038765">
    <property type="entry name" value="Papain-like_cys_pep_sf"/>
</dbReference>
<evidence type="ECO:0000256" key="7">
    <source>
        <dbReference type="ARBA" id="ARBA00032901"/>
    </source>
</evidence>
<accession>A0A139KII9</accession>
<dbReference type="Pfam" id="PF01841">
    <property type="entry name" value="Transglut_core"/>
    <property type="match status" value="1"/>
</dbReference>
<evidence type="ECO:0000313" key="10">
    <source>
        <dbReference type="EMBL" id="KAB4240148.1"/>
    </source>
</evidence>
<evidence type="ECO:0000256" key="5">
    <source>
        <dbReference type="ARBA" id="ARBA00018546"/>
    </source>
</evidence>
<evidence type="ECO:0000256" key="2">
    <source>
        <dbReference type="ARBA" id="ARBA00001947"/>
    </source>
</evidence>
<sequence>MKHWCVWVWFTAGLFVACSSENQWLDTALNLAGDNRAELQKVLDRYKEEDGDKYRAACFLIENMPFHGAYEGKALENYRKYFSEYVSFPYSRHVQELIDSLKRADGEFSINQLTYKRDIMTVDSAFLVNHIEWAFKVWREQPWGKHVDFDTFCEYILPYRIGDEPLSLWRKEIYECYSPILDEFRKTDEADNPKVAAQLLMDTLRKANYRNTALFPVGPHLGPDVLKWHTGSCREFTDAMIYVLRALGIPCGVDRVMVLGDNNASHFWNFVLDKEGKTYIANLPYEEVWSKAEEYSISRGKMYRATYSIDKEAVRKLGKYSDVYPAFRRPFFRDVTALYTGNRNWTVALPDSLLSGQFREGDMVYLCLANRLQWQPIGYTFFKKGEARFEDVGGGAVFTLAAWNGKEYAAVSSPFLLERETGKIRFIVPEAEKQELVLYRKCHLTLSVLFNDRMIGGVVEGSDRADFGWKDTLLLIKEAPYRLYTVARLKSDKPYRYMRYKGADGCFCNISELAFYENTEDTIPLYGEIIGTPGSFEDNTHEYLNAFDGNPDTSFDYIHPDGGWTGMDFGSPHRVEKVVYTPRNEVNFIYKGNLYELFYWGGGKWNSVGRQMAVSDSIVYSGFQGALFYLKNHTAGKDERIFEYKDGKQIFW</sequence>
<evidence type="ECO:0000313" key="12">
    <source>
        <dbReference type="Proteomes" id="UP000466952"/>
    </source>
</evidence>
<comment type="catalytic activity">
    <reaction evidence="1">
        <text>Hydrolysis of an N(4)-(acetyl-beta-D-glucosaminyl)asparagine residue in which the glucosamine residue may be further glycosylated, to yield a (substituted) N-acetyl-beta-D-glucosaminylamine and a peptide containing an aspartate residue.</text>
        <dbReference type="EC" id="3.5.1.52"/>
    </reaction>
</comment>
<dbReference type="Proteomes" id="UP000462376">
    <property type="component" value="Unassembled WGS sequence"/>
</dbReference>
<dbReference type="GO" id="GO:0000224">
    <property type="term" value="F:peptide-N4-(N-acetyl-beta-glucosaminyl)asparagine amidase activity"/>
    <property type="evidence" value="ECO:0007669"/>
    <property type="project" value="UniProtKB-EC"/>
</dbReference>
<evidence type="ECO:0000259" key="8">
    <source>
        <dbReference type="Pfam" id="PF01841"/>
    </source>
</evidence>
<dbReference type="Gene3D" id="2.60.120.260">
    <property type="entry name" value="Galactose-binding domain-like"/>
    <property type="match status" value="2"/>
</dbReference>
<evidence type="ECO:0000256" key="3">
    <source>
        <dbReference type="ARBA" id="ARBA00004496"/>
    </source>
</evidence>
<dbReference type="SUPFAM" id="SSF54001">
    <property type="entry name" value="Cysteine proteinases"/>
    <property type="match status" value="1"/>
</dbReference>
<dbReference type="EC" id="3.5.1.52" evidence="4"/>
<proteinExistence type="predicted"/>
<evidence type="ECO:0000313" key="9">
    <source>
        <dbReference type="EMBL" id="KAB4212364.1"/>
    </source>
</evidence>
<protein>
    <recommendedName>
        <fullName evidence="5">Peptide-N(4)-(N-acetyl-beta-glucosaminyl)asparagine amidase</fullName>
        <ecNumber evidence="4">3.5.1.52</ecNumber>
    </recommendedName>
    <alternativeName>
        <fullName evidence="7">Peptide:N-glycanase</fullName>
    </alternativeName>
</protein>
<dbReference type="STRING" id="820.ERS852554_03272"/>
<dbReference type="EMBL" id="WCTR01000007">
    <property type="protein sequence ID" value="KAB4212364.1"/>
    <property type="molecule type" value="Genomic_DNA"/>
</dbReference>
<dbReference type="Gene3D" id="3.10.620.30">
    <property type="match status" value="1"/>
</dbReference>
<dbReference type="InterPro" id="IPR008979">
    <property type="entry name" value="Galactose-bd-like_sf"/>
</dbReference>
<gene>
    <name evidence="10" type="ORF">GAP47_03065</name>
    <name evidence="9" type="ORF">GAP55_11545</name>
</gene>
<evidence type="ECO:0000313" key="11">
    <source>
        <dbReference type="Proteomes" id="UP000462376"/>
    </source>
</evidence>
<evidence type="ECO:0000256" key="1">
    <source>
        <dbReference type="ARBA" id="ARBA00001650"/>
    </source>
</evidence>
<dbReference type="RefSeq" id="WP_005835280.1">
    <property type="nucleotide sequence ID" value="NZ_JADNJE010000002.1"/>
</dbReference>
<keyword evidence="6" id="KW-0963">Cytoplasm</keyword>
<evidence type="ECO:0000256" key="6">
    <source>
        <dbReference type="ARBA" id="ARBA00022490"/>
    </source>
</evidence>
<dbReference type="EMBL" id="WCTL01000002">
    <property type="protein sequence ID" value="KAB4240148.1"/>
    <property type="molecule type" value="Genomic_DNA"/>
</dbReference>
<name>A0A139KII9_BACUN</name>